<organism evidence="1 2">
    <name type="scientific">Subdoligranulum variabile DSM 15176</name>
    <dbReference type="NCBI Taxonomy" id="411471"/>
    <lineage>
        <taxon>Bacteria</taxon>
        <taxon>Bacillati</taxon>
        <taxon>Bacillota</taxon>
        <taxon>Clostridia</taxon>
        <taxon>Eubacteriales</taxon>
        <taxon>Oscillospiraceae</taxon>
        <taxon>Subdoligranulum</taxon>
    </lineage>
</organism>
<dbReference type="AlphaFoldDB" id="D1PSN6"/>
<reference evidence="1" key="1">
    <citation type="submission" date="2009-12" db="EMBL/GenBank/DDBJ databases">
        <authorList>
            <person name="Weinstock G."/>
            <person name="Sodergren E."/>
            <person name="Clifton S."/>
            <person name="Fulton L."/>
            <person name="Fulton B."/>
            <person name="Courtney L."/>
            <person name="Fronick C."/>
            <person name="Harrison M."/>
            <person name="Strong C."/>
            <person name="Farmer C."/>
            <person name="Delahaunty K."/>
            <person name="Markovic C."/>
            <person name="Hall O."/>
            <person name="Minx P."/>
            <person name="Tomlinson C."/>
            <person name="Mitreva M."/>
            <person name="Nelson J."/>
            <person name="Hou S."/>
            <person name="Wollam A."/>
            <person name="Pepin K.H."/>
            <person name="Johnson M."/>
            <person name="Bhonagiri V."/>
            <person name="Nash W.E."/>
            <person name="Warren W."/>
            <person name="Chinwalla A."/>
            <person name="Mardis E.R."/>
            <person name="Wilson R.K."/>
        </authorList>
    </citation>
    <scope>NUCLEOTIDE SEQUENCE [LARGE SCALE GENOMIC DNA]</scope>
    <source>
        <strain evidence="1">DSM 15176</strain>
    </source>
</reference>
<dbReference type="Proteomes" id="UP000003438">
    <property type="component" value="Unassembled WGS sequence"/>
</dbReference>
<gene>
    <name evidence="1" type="ORF">SUBVAR_07419</name>
</gene>
<dbReference type="EMBL" id="ACBY02000078">
    <property type="protein sequence ID" value="EFB74322.1"/>
    <property type="molecule type" value="Genomic_DNA"/>
</dbReference>
<comment type="caution">
    <text evidence="1">The sequence shown here is derived from an EMBL/GenBank/DDBJ whole genome shotgun (WGS) entry which is preliminary data.</text>
</comment>
<evidence type="ECO:0000313" key="1">
    <source>
        <dbReference type="EMBL" id="EFB74322.1"/>
    </source>
</evidence>
<keyword evidence="2" id="KW-1185">Reference proteome</keyword>
<name>D1PSN6_9FIRM</name>
<evidence type="ECO:0000313" key="2">
    <source>
        <dbReference type="Proteomes" id="UP000003438"/>
    </source>
</evidence>
<dbReference type="HOGENOM" id="CLU_3297522_0_0_9"/>
<accession>D1PSN6</accession>
<sequence>MGAVLAGGVCCIPAAFEADHSTKEVNTSTGTTYSIFKVQR</sequence>
<proteinExistence type="predicted"/>
<protein>
    <submittedName>
        <fullName evidence="1">Uncharacterized protein</fullName>
    </submittedName>
</protein>